<organism evidence="1">
    <name type="scientific">Populus trichocarpa</name>
    <name type="common">Western balsam poplar</name>
    <name type="synonym">Populus balsamifera subsp. trichocarpa</name>
    <dbReference type="NCBI Taxonomy" id="3694"/>
    <lineage>
        <taxon>Eukaryota</taxon>
        <taxon>Viridiplantae</taxon>
        <taxon>Streptophyta</taxon>
        <taxon>Embryophyta</taxon>
        <taxon>Tracheophyta</taxon>
        <taxon>Spermatophyta</taxon>
        <taxon>Magnoliopsida</taxon>
        <taxon>eudicotyledons</taxon>
        <taxon>Gunneridae</taxon>
        <taxon>Pentapetalae</taxon>
        <taxon>rosids</taxon>
        <taxon>fabids</taxon>
        <taxon>Malpighiales</taxon>
        <taxon>Salicaceae</taxon>
        <taxon>Saliceae</taxon>
        <taxon>Populus</taxon>
    </lineage>
</organism>
<proteinExistence type="evidence at transcript level"/>
<accession>A9P861</accession>
<dbReference type="EMBL" id="EF144308">
    <property type="protein sequence ID" value="ABK92564.1"/>
    <property type="molecule type" value="mRNA"/>
</dbReference>
<dbReference type="ExpressionAtlas" id="A9P861">
    <property type="expression patterns" value="baseline and differential"/>
</dbReference>
<evidence type="ECO:0000313" key="1">
    <source>
        <dbReference type="EMBL" id="ABK92564.1"/>
    </source>
</evidence>
<sequence length="67" mass="8010">MSSHQQVLSCLPYMKRKRMKMGFSMLPTAERTLSELRFHCSHLWLPRFFPGFTKFDFMTIVYTALCQ</sequence>
<dbReference type="AlphaFoldDB" id="A9P861"/>
<name>A9P861_POPTR</name>
<reference evidence="1" key="1">
    <citation type="journal article" date="2008" name="BMC Genomics">
        <title>Analysis of 4,664 high-quality sequence-finished poplar full-length cDNA clones and their utility for the discovery of genes responding to insect feeding.</title>
        <authorList>
            <person name="Ralph S.G."/>
            <person name="Chun H.J."/>
            <person name="Cooper D."/>
            <person name="Kirkpatrick R."/>
            <person name="Kolosova N."/>
            <person name="Gunter L."/>
            <person name="Tuskan G.A."/>
            <person name="Douglas C.J."/>
            <person name="Holt R.A."/>
            <person name="Jones S.J."/>
            <person name="Marra M.A."/>
            <person name="Bohlmann J."/>
        </authorList>
    </citation>
    <scope>NUCLEOTIDE SEQUENCE</scope>
    <source>
        <tissue evidence="1">Outer xylem</tissue>
    </source>
</reference>
<protein>
    <submittedName>
        <fullName evidence="1">Uncharacterized protein</fullName>
    </submittedName>
</protein>